<evidence type="ECO:0000259" key="2">
    <source>
        <dbReference type="PROSITE" id="PS50076"/>
    </source>
</evidence>
<dbReference type="PROSITE" id="PS00636">
    <property type="entry name" value="DNAJ_1"/>
    <property type="match status" value="1"/>
</dbReference>
<dbReference type="InterPro" id="IPR036869">
    <property type="entry name" value="J_dom_sf"/>
</dbReference>
<dbReference type="GO" id="GO:0051082">
    <property type="term" value="F:unfolded protein binding"/>
    <property type="evidence" value="ECO:0007669"/>
    <property type="project" value="InterPro"/>
</dbReference>
<dbReference type="OMA" id="DKNPEHK"/>
<sequence>MANDYYRILGLTKNATAEDIVQAYKKQALKWHPDKNASNRAQAEAKFKEVSEAYQILSDKNLRSKYDRYGSIDTMNEGYHASFFDPFSMFENFMRGGLFDDSFSFFGHDFDTGFDPHLRLFSDRSSDGGFNNLFSRSLFSTSDIDSSRPTHFTSVSTKTVYRNGKKVTEKRTNINGVENVEIYEDDKLVSNGKNKKSIKY</sequence>
<keyword evidence="4" id="KW-1185">Reference proteome</keyword>
<accession>A0A0C2MF96</accession>
<dbReference type="InterPro" id="IPR018253">
    <property type="entry name" value="DnaJ_domain_CS"/>
</dbReference>
<gene>
    <name evidence="3" type="ORF">RF11_02368</name>
</gene>
<dbReference type="SMART" id="SM00271">
    <property type="entry name" value="DnaJ"/>
    <property type="match status" value="1"/>
</dbReference>
<dbReference type="PANTHER" id="PTHR45168:SF3">
    <property type="entry name" value="DNAJ HEAT SHOCK PROTEIN FAMILY (HSP40) MEMBER B2"/>
    <property type="match status" value="1"/>
</dbReference>
<keyword evidence="1" id="KW-0143">Chaperone</keyword>
<evidence type="ECO:0000313" key="3">
    <source>
        <dbReference type="EMBL" id="KII60411.1"/>
    </source>
</evidence>
<dbReference type="PROSITE" id="PS50076">
    <property type="entry name" value="DNAJ_2"/>
    <property type="match status" value="1"/>
</dbReference>
<dbReference type="EMBL" id="JWZT01005625">
    <property type="protein sequence ID" value="KII60411.1"/>
    <property type="molecule type" value="Genomic_DNA"/>
</dbReference>
<protein>
    <submittedName>
        <fullName evidence="3">DnaJ subfamily B member 8</fullName>
    </submittedName>
</protein>
<reference evidence="3 4" key="1">
    <citation type="journal article" date="2014" name="Genome Biol. Evol.">
        <title>The genome of the myxosporean Thelohanellus kitauei shows adaptations to nutrient acquisition within its fish host.</title>
        <authorList>
            <person name="Yang Y."/>
            <person name="Xiong J."/>
            <person name="Zhou Z."/>
            <person name="Huo F."/>
            <person name="Miao W."/>
            <person name="Ran C."/>
            <person name="Liu Y."/>
            <person name="Zhang J."/>
            <person name="Feng J."/>
            <person name="Wang M."/>
            <person name="Wang M."/>
            <person name="Wang L."/>
            <person name="Yao B."/>
        </authorList>
    </citation>
    <scope>NUCLEOTIDE SEQUENCE [LARGE SCALE GENOMIC DNA]</scope>
    <source>
        <strain evidence="3">Wuqing</strain>
    </source>
</reference>
<dbReference type="PANTHER" id="PTHR45168">
    <property type="entry name" value="DNAJ HOMOLOG SUBFAMILY B MEMBER 2"/>
    <property type="match status" value="1"/>
</dbReference>
<evidence type="ECO:0000256" key="1">
    <source>
        <dbReference type="ARBA" id="ARBA00023186"/>
    </source>
</evidence>
<dbReference type="InterPro" id="IPR001623">
    <property type="entry name" value="DnaJ_domain"/>
</dbReference>
<dbReference type="GO" id="GO:0030544">
    <property type="term" value="F:Hsp70 protein binding"/>
    <property type="evidence" value="ECO:0007669"/>
    <property type="project" value="InterPro"/>
</dbReference>
<dbReference type="AlphaFoldDB" id="A0A0C2MF96"/>
<evidence type="ECO:0000313" key="4">
    <source>
        <dbReference type="Proteomes" id="UP000031668"/>
    </source>
</evidence>
<organism evidence="3 4">
    <name type="scientific">Thelohanellus kitauei</name>
    <name type="common">Myxosporean</name>
    <dbReference type="NCBI Taxonomy" id="669202"/>
    <lineage>
        <taxon>Eukaryota</taxon>
        <taxon>Metazoa</taxon>
        <taxon>Cnidaria</taxon>
        <taxon>Myxozoa</taxon>
        <taxon>Myxosporea</taxon>
        <taxon>Bivalvulida</taxon>
        <taxon>Platysporina</taxon>
        <taxon>Myxobolidae</taxon>
        <taxon>Thelohanellus</taxon>
    </lineage>
</organism>
<dbReference type="Proteomes" id="UP000031668">
    <property type="component" value="Unassembled WGS sequence"/>
</dbReference>
<dbReference type="OrthoDB" id="10250354at2759"/>
<feature type="domain" description="J" evidence="2">
    <location>
        <begin position="4"/>
        <end position="70"/>
    </location>
</feature>
<dbReference type="SUPFAM" id="SSF46565">
    <property type="entry name" value="Chaperone J-domain"/>
    <property type="match status" value="1"/>
</dbReference>
<dbReference type="PRINTS" id="PR00625">
    <property type="entry name" value="JDOMAIN"/>
</dbReference>
<dbReference type="Pfam" id="PF00226">
    <property type="entry name" value="DnaJ"/>
    <property type="match status" value="1"/>
</dbReference>
<proteinExistence type="predicted"/>
<dbReference type="CDD" id="cd06257">
    <property type="entry name" value="DnaJ"/>
    <property type="match status" value="1"/>
</dbReference>
<name>A0A0C2MF96_THEKT</name>
<dbReference type="InterPro" id="IPR043183">
    <property type="entry name" value="DNJB2/6-like"/>
</dbReference>
<comment type="caution">
    <text evidence="3">The sequence shown here is derived from an EMBL/GenBank/DDBJ whole genome shotgun (WGS) entry which is preliminary data.</text>
</comment>
<dbReference type="Gene3D" id="1.10.287.110">
    <property type="entry name" value="DnaJ domain"/>
    <property type="match status" value="1"/>
</dbReference>